<dbReference type="AlphaFoldDB" id="A0A840UN35"/>
<evidence type="ECO:0000256" key="1">
    <source>
        <dbReference type="ARBA" id="ARBA00005233"/>
    </source>
</evidence>
<proteinExistence type="inferred from homology"/>
<gene>
    <name evidence="4" type="ORF">HNQ81_001401</name>
</gene>
<dbReference type="PROSITE" id="PS00409">
    <property type="entry name" value="PROKAR_NTER_METHYL"/>
    <property type="match status" value="1"/>
</dbReference>
<accession>A0A840UN35</accession>
<keyword evidence="2" id="KW-0488">Methylation</keyword>
<evidence type="ECO:0000313" key="4">
    <source>
        <dbReference type="EMBL" id="MBB5347677.1"/>
    </source>
</evidence>
<feature type="transmembrane region" description="Helical" evidence="3">
    <location>
        <begin position="20"/>
        <end position="39"/>
    </location>
</feature>
<name>A0A840UN35_9BACT</name>
<dbReference type="EMBL" id="JACHEO010000006">
    <property type="protein sequence ID" value="MBB5347677.1"/>
    <property type="molecule type" value="Genomic_DNA"/>
</dbReference>
<evidence type="ECO:0000256" key="2">
    <source>
        <dbReference type="ARBA" id="ARBA00022481"/>
    </source>
</evidence>
<dbReference type="InterPro" id="IPR012902">
    <property type="entry name" value="N_methyl_site"/>
</dbReference>
<dbReference type="InterPro" id="IPR045584">
    <property type="entry name" value="Pilin-like"/>
</dbReference>
<keyword evidence="3" id="KW-1133">Transmembrane helix</keyword>
<sequence>MTLKKLTLNRNQKGFTLIELMIVIAIIGILAAIAIPNYISYRDKSFCSAAESDAQAVASGLADYFAIPGNTTHSNVTAGAISVPFPGGQPINMSGKNTVEVTAGTGTNLNTYRIRVTDAGGRCPSTYQQGSAKWSKTNPGIYSITL</sequence>
<dbReference type="NCBIfam" id="TIGR02532">
    <property type="entry name" value="IV_pilin_GFxxxE"/>
    <property type="match status" value="1"/>
</dbReference>
<dbReference type="PANTHER" id="PTHR30093:SF34">
    <property type="entry name" value="PREPILIN PEPTIDASE-DEPENDENT PROTEIN D"/>
    <property type="match status" value="1"/>
</dbReference>
<dbReference type="Proteomes" id="UP000539642">
    <property type="component" value="Unassembled WGS sequence"/>
</dbReference>
<keyword evidence="3" id="KW-0812">Transmembrane</keyword>
<organism evidence="4 5">
    <name type="scientific">Desulfoprunum benzoelyticum</name>
    <dbReference type="NCBI Taxonomy" id="1506996"/>
    <lineage>
        <taxon>Bacteria</taxon>
        <taxon>Pseudomonadati</taxon>
        <taxon>Thermodesulfobacteriota</taxon>
        <taxon>Desulfobulbia</taxon>
        <taxon>Desulfobulbales</taxon>
        <taxon>Desulfobulbaceae</taxon>
        <taxon>Desulfoprunum</taxon>
    </lineage>
</organism>
<keyword evidence="5" id="KW-1185">Reference proteome</keyword>
<reference evidence="4 5" key="1">
    <citation type="submission" date="2020-08" db="EMBL/GenBank/DDBJ databases">
        <title>Genomic Encyclopedia of Type Strains, Phase IV (KMG-IV): sequencing the most valuable type-strain genomes for metagenomic binning, comparative biology and taxonomic classification.</title>
        <authorList>
            <person name="Goeker M."/>
        </authorList>
    </citation>
    <scope>NUCLEOTIDE SEQUENCE [LARGE SCALE GENOMIC DNA]</scope>
    <source>
        <strain evidence="4 5">DSM 28570</strain>
    </source>
</reference>
<comment type="similarity">
    <text evidence="1">Belongs to the N-Me-Phe pilin family.</text>
</comment>
<dbReference type="Pfam" id="PF07963">
    <property type="entry name" value="N_methyl"/>
    <property type="match status" value="1"/>
</dbReference>
<comment type="caution">
    <text evidence="4">The sequence shown here is derived from an EMBL/GenBank/DDBJ whole genome shotgun (WGS) entry which is preliminary data.</text>
</comment>
<dbReference type="Gene3D" id="3.30.700.10">
    <property type="entry name" value="Glycoprotein, Type 4 Pilin"/>
    <property type="match status" value="1"/>
</dbReference>
<protein>
    <submittedName>
        <fullName evidence="4">Prepilin-type N-terminal cleavage/methylation domain-containing protein</fullName>
    </submittedName>
</protein>
<dbReference type="SUPFAM" id="SSF54523">
    <property type="entry name" value="Pili subunits"/>
    <property type="match status" value="1"/>
</dbReference>
<evidence type="ECO:0000256" key="3">
    <source>
        <dbReference type="SAM" id="Phobius"/>
    </source>
</evidence>
<keyword evidence="3" id="KW-0472">Membrane</keyword>
<evidence type="ECO:0000313" key="5">
    <source>
        <dbReference type="Proteomes" id="UP000539642"/>
    </source>
</evidence>
<dbReference type="PANTHER" id="PTHR30093">
    <property type="entry name" value="GENERAL SECRETION PATHWAY PROTEIN G"/>
    <property type="match status" value="1"/>
</dbReference>